<feature type="region of interest" description="Disordered" evidence="1">
    <location>
        <begin position="1784"/>
        <end position="1837"/>
    </location>
</feature>
<protein>
    <recommendedName>
        <fullName evidence="4">N-acetyltransferase domain-containing protein</fullName>
    </recommendedName>
</protein>
<reference evidence="2 3" key="1">
    <citation type="submission" date="2021-06" db="EMBL/GenBank/DDBJ databases">
        <title>Chromosome-level genome assembly of the red-tail catfish (Hemibagrus wyckioides).</title>
        <authorList>
            <person name="Shao F."/>
        </authorList>
    </citation>
    <scope>NUCLEOTIDE SEQUENCE [LARGE SCALE GENOMIC DNA]</scope>
    <source>
        <strain evidence="2">EC202008001</strain>
        <tissue evidence="2">Blood</tissue>
    </source>
</reference>
<dbReference type="EMBL" id="JAHKSW010000022">
    <property type="protein sequence ID" value="KAG7318497.1"/>
    <property type="molecule type" value="Genomic_DNA"/>
</dbReference>
<feature type="region of interest" description="Disordered" evidence="1">
    <location>
        <begin position="835"/>
        <end position="855"/>
    </location>
</feature>
<feature type="compositionally biased region" description="Basic and acidic residues" evidence="1">
    <location>
        <begin position="2091"/>
        <end position="2101"/>
    </location>
</feature>
<feature type="region of interest" description="Disordered" evidence="1">
    <location>
        <begin position="1045"/>
        <end position="1074"/>
    </location>
</feature>
<feature type="compositionally biased region" description="Basic and acidic residues" evidence="1">
    <location>
        <begin position="2055"/>
        <end position="2079"/>
    </location>
</feature>
<feature type="compositionally biased region" description="Basic and acidic residues" evidence="1">
    <location>
        <begin position="1999"/>
        <end position="2017"/>
    </location>
</feature>
<feature type="compositionally biased region" description="Basic and acidic residues" evidence="1">
    <location>
        <begin position="1867"/>
        <end position="1885"/>
    </location>
</feature>
<dbReference type="PANTHER" id="PTHR22442">
    <property type="match status" value="1"/>
</dbReference>
<feature type="region of interest" description="Disordered" evidence="1">
    <location>
        <begin position="536"/>
        <end position="685"/>
    </location>
</feature>
<feature type="region of interest" description="Disordered" evidence="1">
    <location>
        <begin position="2146"/>
        <end position="2238"/>
    </location>
</feature>
<feature type="region of interest" description="Disordered" evidence="1">
    <location>
        <begin position="1558"/>
        <end position="1590"/>
    </location>
</feature>
<dbReference type="PANTHER" id="PTHR22442:SF3">
    <property type="entry name" value="SOLUBLE LAMIN-ASSOCIATED PROTEIN OF 75 KDA"/>
    <property type="match status" value="1"/>
</dbReference>
<feature type="compositionally biased region" description="Basic and acidic residues" evidence="1">
    <location>
        <begin position="1572"/>
        <end position="1590"/>
    </location>
</feature>
<feature type="region of interest" description="Disordered" evidence="1">
    <location>
        <begin position="907"/>
        <end position="931"/>
    </location>
</feature>
<feature type="region of interest" description="Disordered" evidence="1">
    <location>
        <begin position="1113"/>
        <end position="1187"/>
    </location>
</feature>
<proteinExistence type="predicted"/>
<gene>
    <name evidence="2" type="ORF">KOW79_018252</name>
</gene>
<dbReference type="OrthoDB" id="8954808at2759"/>
<feature type="region of interest" description="Disordered" evidence="1">
    <location>
        <begin position="1860"/>
        <end position="1885"/>
    </location>
</feature>
<keyword evidence="3" id="KW-1185">Reference proteome</keyword>
<accession>A0A9D3NCS4</accession>
<organism evidence="2 3">
    <name type="scientific">Hemibagrus wyckioides</name>
    <dbReference type="NCBI Taxonomy" id="337641"/>
    <lineage>
        <taxon>Eukaryota</taxon>
        <taxon>Metazoa</taxon>
        <taxon>Chordata</taxon>
        <taxon>Craniata</taxon>
        <taxon>Vertebrata</taxon>
        <taxon>Euteleostomi</taxon>
        <taxon>Actinopterygii</taxon>
        <taxon>Neopterygii</taxon>
        <taxon>Teleostei</taxon>
        <taxon>Ostariophysi</taxon>
        <taxon>Siluriformes</taxon>
        <taxon>Bagridae</taxon>
        <taxon>Hemibagrus</taxon>
    </lineage>
</organism>
<feature type="compositionally biased region" description="Basic and acidic residues" evidence="1">
    <location>
        <begin position="2146"/>
        <end position="2159"/>
    </location>
</feature>
<feature type="compositionally biased region" description="Basic and acidic residues" evidence="1">
    <location>
        <begin position="1826"/>
        <end position="1837"/>
    </location>
</feature>
<name>A0A9D3NCS4_9TELE</name>
<feature type="compositionally biased region" description="Polar residues" evidence="1">
    <location>
        <begin position="629"/>
        <end position="648"/>
    </location>
</feature>
<sequence length="2238" mass="252832">MEFPVDILANVDPGSLEQSAKSYMSKLLFKNLEVHEYLNIPGSKNIEIGLCNVSFVPLYGVDVKQKILALFSPDEPLKAVGLYLLDQWWSAEDILKTADSSRTGLIKVRTPGERIVLYVLNRIIYRMKEVVRDDVLFPCHGEDEIAKILWKNGEAIGFYSVKAEGSLCPKFLTHRYQIPVMDTIFIRKDHRGHGHGLHMLEDFIVSYRQEIMGLSCPLSPAMYKVCKKYLSLHPGDTELLWEIVDVGSPFQRTQIARKLQAMDLKGNQVMGKLNFDTEDSDIPKEVQETMEFTEVVEEVVQIKITKDAQDTPVTTLGRSSNLKRKKLGADTGEKTEKIIRVEDIETYVQCAVCKVQKDGKMSLNLKDSQLKDTMETLTHDSGNPISDITHLHCEVQNKLSLQTTHQSETKMMPVMEIQGLKSSDLQPLECQQVIEVEIVKMSLETEEVKEKAGEVKESKDDIEKDILSHGRETFEGIVEVQKDQTDMADTINKEDIEDEVEMGKKSVVENIVDDTEETEVEKEEAGAREVFFLGKEQSEQDTVEETGMVQDGLHENEQETEYKEPAPDNEEEKFSTMIQQEENSNVAYSSGSKRKYGDKCRSNYETPPRRSRRLNDQAVENELTERDLQSSYKKTISKQVYSRQSKSLKQPELLKHVKEPKVKGLKQTESQLEKEQVEETPENENVEVCCENPIAAHKENEEGIVIEKDCLDQLTTDDETSMGVDNKMDVNNAEASEPSNAEHFEEQEEEPASAEDGSNTKSTLKWQTADIPLVESIDKQQVVEMSDNEIVVVVEDKNRDSNYEEREVRLDKIEEIIISKDKDKVPEPVIADENKIEEAQEEEPMKEPNMIQSAEPKIMNIVSSLDYEVGKTSKDEKKAVIDHTEVVRNAEIEVEGKLLEPFAADAVEKQDEKPGSETGPAEEDNSTVEGRTQKLENVAVTLIDFNNVPLKHESRLKHRAAESEITERVLRSCTKAGKANSKTKAVKQQVTIQLVDDPKVEHMKNVLESLTETAVEENIELVSITTETEHEKAVELEVEEKTLGQCGAEPVEECEEEPASVTGPEKDDDTEEATSNLIRQKVAVVLMDSAIHMDAGNDVKGTSQLQEEVDLELHKQSTDTESQVDHTEKEQAVETDETVESEESDLLNDEDRAPKSAFNDDENTEETDTVQEIPGENPKSLHLIESSEDVECELSDVLIKLDEEEENEAKSVTPLRRSIRLKDQAAGSELTKSVLRRSARLTNKATPQQRHKQQIKAMMQEPKQDESQNNDMNIILGSEFAVGEHMEPETVPKNEISVVQGTCEEGVSLEKENIEADDYENIMSIRKSHGDDVEENIRREDVAEQDKMAPEDTKHGEAEQICTSEYVKEGEDKIQEDTLTLQKASVVLVDVIKDLPNLTGEFSSAFAASQEESNKFEMSEQAVNIPEEVTDELQTEAVEVENMETESVNPSEDDLSHLNPAAQDTAEDERSVVMNMIEDEATDTSKLIVEKYIDESKVEEESKTEQFILQDPVLTEESDHVECLETAKLATDLAPEEDMENAAKSTSMLKLHQVHVHMDDERQSSEIETDEKETTQKSQENKLVTKDNIANEEKVLTEMNVTENVTERIEEEEDEEQAAVVELGFDNTLITNDEQVGDSLAKEDVKDDLKEIEDTTLKVKSTSTELDTNKTLVECQESITPAQGDSVQESRNFKHRTVPVMHTQERKSGHLQNIYKGTKINENTEEESSDEEVETVFTRHLRGRTVTVTPRRSKRLTVIQAAEMEMEQHVTNVCHEIVAVQGTEETRTAVEETCETNSKYDSEEIPSVSEAERKDQNQDNDLPGNDAEKVEGVTDGRKAMVGETVDHKEVETKRREILVEVDLPDENQEKEVRSANSKQESDQQDHALEETLLEKTFEKELSKRMEEQCLEEAKESAINIWITDQSVSLDQSEEGKGVERRALRERTITIKPTSVRKSKRLTVNGKQDHGQNDGQTVVWANTEDSAPVEATVIEMTDVQSHKENKTTDQGKGQEIKDTNSIGGEISQDKTYGDAENSQENTETEDKTEFLCVSTEDTHSKIVAQEEEKVEENRKKHSATEDIMESGNNAGKSEKVADKPQEVEDTQEESEKNVEEMPEAQITLDETFTLELDEEIDNNECNQVVEETKASFQESEKEITDTEQESGLKSATASPGQRSARRRRGLLQDFQSEMEDKSKADEVKDMIGGKEEKKPHQKRKPVDELTPRRSKRLARAEIV</sequence>
<dbReference type="InterPro" id="IPR029625">
    <property type="entry name" value="FAM169"/>
</dbReference>
<feature type="compositionally biased region" description="Basic and acidic residues" evidence="1">
    <location>
        <begin position="2193"/>
        <end position="2226"/>
    </location>
</feature>
<feature type="compositionally biased region" description="Basic and acidic residues" evidence="1">
    <location>
        <begin position="552"/>
        <end position="566"/>
    </location>
</feature>
<feature type="compositionally biased region" description="Polar residues" evidence="1">
    <location>
        <begin position="576"/>
        <end position="591"/>
    </location>
</feature>
<feature type="region of interest" description="Disordered" evidence="1">
    <location>
        <begin position="1956"/>
        <end position="1975"/>
    </location>
</feature>
<evidence type="ECO:0000313" key="2">
    <source>
        <dbReference type="EMBL" id="KAG7318497.1"/>
    </source>
</evidence>
<feature type="region of interest" description="Disordered" evidence="1">
    <location>
        <begin position="1238"/>
        <end position="1269"/>
    </location>
</feature>
<evidence type="ECO:0000313" key="3">
    <source>
        <dbReference type="Proteomes" id="UP000824219"/>
    </source>
</evidence>
<feature type="compositionally biased region" description="Basic and acidic residues" evidence="1">
    <location>
        <begin position="835"/>
        <end position="846"/>
    </location>
</feature>
<evidence type="ECO:0008006" key="4">
    <source>
        <dbReference type="Google" id="ProtNLM"/>
    </source>
</evidence>
<dbReference type="Proteomes" id="UP000824219">
    <property type="component" value="Linkage Group LG22"/>
</dbReference>
<feature type="compositionally biased region" description="Polar residues" evidence="1">
    <location>
        <begin position="756"/>
        <end position="766"/>
    </location>
</feature>
<feature type="compositionally biased region" description="Basic and acidic residues" evidence="1">
    <location>
        <begin position="652"/>
        <end position="662"/>
    </location>
</feature>
<feature type="compositionally biased region" description="Polar residues" evidence="1">
    <location>
        <begin position="2164"/>
        <end position="2176"/>
    </location>
</feature>
<feature type="region of interest" description="Disordered" evidence="1">
    <location>
        <begin position="1996"/>
        <end position="2125"/>
    </location>
</feature>
<evidence type="ECO:0000256" key="1">
    <source>
        <dbReference type="SAM" id="MobiDB-lite"/>
    </source>
</evidence>
<feature type="region of interest" description="Disordered" evidence="1">
    <location>
        <begin position="716"/>
        <end position="771"/>
    </location>
</feature>
<comment type="caution">
    <text evidence="2">The sequence shown here is derived from an EMBL/GenBank/DDBJ whole genome shotgun (WGS) entry which is preliminary data.</text>
</comment>
<feature type="compositionally biased region" description="Basic and acidic residues" evidence="1">
    <location>
        <begin position="1113"/>
        <end position="1132"/>
    </location>
</feature>
<feature type="compositionally biased region" description="Acidic residues" evidence="1">
    <location>
        <begin position="1159"/>
        <end position="1169"/>
    </location>
</feature>
<feature type="compositionally biased region" description="Acidic residues" evidence="1">
    <location>
        <begin position="1133"/>
        <end position="1148"/>
    </location>
</feature>